<dbReference type="InterPro" id="IPR050156">
    <property type="entry name" value="TC-AMP_synthase_SUA5"/>
</dbReference>
<feature type="binding site" evidence="14">
    <location>
        <position position="148"/>
    </location>
    <ligand>
        <name>ATP</name>
        <dbReference type="ChEBI" id="CHEBI:30616"/>
    </ligand>
</feature>
<dbReference type="InterPro" id="IPR038385">
    <property type="entry name" value="Sua5/YwlC_C"/>
</dbReference>
<dbReference type="GO" id="GO:0008033">
    <property type="term" value="P:tRNA processing"/>
    <property type="evidence" value="ECO:0007669"/>
    <property type="project" value="UniProtKB-KW"/>
</dbReference>
<evidence type="ECO:0000313" key="18">
    <source>
        <dbReference type="Proteomes" id="UP000663505"/>
    </source>
</evidence>
<dbReference type="KEGG" id="afx:JZ786_00635"/>
<keyword evidence="10 13" id="KW-0067">ATP-binding</keyword>
<feature type="domain" description="YrdC-like" evidence="16">
    <location>
        <begin position="15"/>
        <end position="204"/>
    </location>
</feature>
<protein>
    <recommendedName>
        <fullName evidence="4 13">Threonylcarbamoyl-AMP synthase</fullName>
        <shortName evidence="13">TC-AMP synthase</shortName>
        <ecNumber evidence="3 13">2.7.7.87</ecNumber>
    </recommendedName>
    <alternativeName>
        <fullName evidence="11 13">L-threonylcarbamoyladenylate synthase</fullName>
    </alternativeName>
</protein>
<evidence type="ECO:0000259" key="16">
    <source>
        <dbReference type="PROSITE" id="PS51163"/>
    </source>
</evidence>
<feature type="binding site" evidence="14">
    <location>
        <position position="156"/>
    </location>
    <ligand>
        <name>ATP</name>
        <dbReference type="ChEBI" id="CHEBI:30616"/>
    </ligand>
</feature>
<keyword evidence="8 13" id="KW-0548">Nucleotidyltransferase</keyword>
<feature type="binding site" evidence="14">
    <location>
        <position position="69"/>
    </location>
    <ligand>
        <name>L-threonine</name>
        <dbReference type="ChEBI" id="CHEBI:57926"/>
    </ligand>
</feature>
<dbReference type="GO" id="GO:0000049">
    <property type="term" value="F:tRNA binding"/>
    <property type="evidence" value="ECO:0007669"/>
    <property type="project" value="TreeGrafter"/>
</dbReference>
<evidence type="ECO:0000256" key="5">
    <source>
        <dbReference type="ARBA" id="ARBA00022490"/>
    </source>
</evidence>
<dbReference type="PANTHER" id="PTHR17490">
    <property type="entry name" value="SUA5"/>
    <property type="match status" value="1"/>
</dbReference>
<dbReference type="RefSeq" id="WP_206656950.1">
    <property type="nucleotide sequence ID" value="NZ_CP071182.1"/>
</dbReference>
<dbReference type="GO" id="GO:0005737">
    <property type="term" value="C:cytoplasm"/>
    <property type="evidence" value="ECO:0007669"/>
    <property type="project" value="UniProtKB-SubCell"/>
</dbReference>
<keyword evidence="5 13" id="KW-0963">Cytoplasm</keyword>
<evidence type="ECO:0000256" key="9">
    <source>
        <dbReference type="ARBA" id="ARBA00022741"/>
    </source>
</evidence>
<feature type="binding site" evidence="14">
    <location>
        <position position="186"/>
    </location>
    <ligand>
        <name>L-threonine</name>
        <dbReference type="ChEBI" id="CHEBI:57926"/>
    </ligand>
</feature>
<evidence type="ECO:0000256" key="8">
    <source>
        <dbReference type="ARBA" id="ARBA00022695"/>
    </source>
</evidence>
<feature type="binding site" evidence="14">
    <location>
        <position position="146"/>
    </location>
    <ligand>
        <name>L-threonine</name>
        <dbReference type="ChEBI" id="CHEBI:57926"/>
    </ligand>
</feature>
<dbReference type="AlphaFoldDB" id="A0A9X7VYU7"/>
<evidence type="ECO:0000256" key="2">
    <source>
        <dbReference type="ARBA" id="ARBA00007663"/>
    </source>
</evidence>
<dbReference type="Proteomes" id="UP000663505">
    <property type="component" value="Chromosome"/>
</dbReference>
<dbReference type="PIRSF" id="PIRSF004930">
    <property type="entry name" value="Tln_factor_SUA5"/>
    <property type="match status" value="1"/>
</dbReference>
<dbReference type="InterPro" id="IPR006070">
    <property type="entry name" value="Sua5-like_dom"/>
</dbReference>
<evidence type="ECO:0000256" key="1">
    <source>
        <dbReference type="ARBA" id="ARBA00004496"/>
    </source>
</evidence>
<evidence type="ECO:0000256" key="10">
    <source>
        <dbReference type="ARBA" id="ARBA00022840"/>
    </source>
</evidence>
<dbReference type="PROSITE" id="PS51163">
    <property type="entry name" value="YRDC"/>
    <property type="match status" value="1"/>
</dbReference>
<dbReference type="GO" id="GO:0005524">
    <property type="term" value="F:ATP binding"/>
    <property type="evidence" value="ECO:0007669"/>
    <property type="project" value="UniProtKB-UniRule"/>
</dbReference>
<feature type="binding site" evidence="14">
    <location>
        <position position="60"/>
    </location>
    <ligand>
        <name>ATP</name>
        <dbReference type="ChEBI" id="CHEBI:30616"/>
    </ligand>
</feature>
<comment type="similarity">
    <text evidence="2 13">Belongs to the SUA5 family.</text>
</comment>
<evidence type="ECO:0000256" key="6">
    <source>
        <dbReference type="ARBA" id="ARBA00022679"/>
    </source>
</evidence>
<evidence type="ECO:0000256" key="15">
    <source>
        <dbReference type="SAM" id="MobiDB-lite"/>
    </source>
</evidence>
<name>A0A9X7VYU7_9BACL</name>
<dbReference type="Pfam" id="PF01300">
    <property type="entry name" value="Sua5_yciO_yrdC"/>
    <property type="match status" value="1"/>
</dbReference>
<proteinExistence type="inferred from homology"/>
<dbReference type="Gene3D" id="3.40.50.11030">
    <property type="entry name" value="Threonylcarbamoyl-AMP synthase, C-terminal domain"/>
    <property type="match status" value="1"/>
</dbReference>
<dbReference type="GO" id="GO:0061710">
    <property type="term" value="F:L-threonylcarbamoyladenylate synthase"/>
    <property type="evidence" value="ECO:0007669"/>
    <property type="project" value="UniProtKB-EC"/>
</dbReference>
<feature type="binding site" evidence="14">
    <location>
        <position position="64"/>
    </location>
    <ligand>
        <name>ATP</name>
        <dbReference type="ChEBI" id="CHEBI:30616"/>
    </ligand>
</feature>
<gene>
    <name evidence="17" type="ORF">JZ786_00635</name>
</gene>
<evidence type="ECO:0000256" key="12">
    <source>
        <dbReference type="ARBA" id="ARBA00048366"/>
    </source>
</evidence>
<reference evidence="17 18" key="1">
    <citation type="submission" date="2021-02" db="EMBL/GenBank/DDBJ databases">
        <title>Alicyclobacillus curvatus sp. nov. and Alicyclobacillus mengziensis sp. nov., two acidophilic bacteria isolated from acid mine drainage.</title>
        <authorList>
            <person name="Huang Y."/>
        </authorList>
    </citation>
    <scope>NUCLEOTIDE SEQUENCE [LARGE SCALE GENOMIC DNA]</scope>
    <source>
        <strain evidence="17 18">S30H14</strain>
    </source>
</reference>
<evidence type="ECO:0000256" key="3">
    <source>
        <dbReference type="ARBA" id="ARBA00012584"/>
    </source>
</evidence>
<dbReference type="InterPro" id="IPR017945">
    <property type="entry name" value="DHBP_synth_RibB-like_a/b_dom"/>
</dbReference>
<dbReference type="InterPro" id="IPR010923">
    <property type="entry name" value="T(6)A37_SUA5"/>
</dbReference>
<keyword evidence="7 13" id="KW-0819">tRNA processing</keyword>
<dbReference type="GO" id="GO:0003725">
    <property type="term" value="F:double-stranded RNA binding"/>
    <property type="evidence" value="ECO:0007669"/>
    <property type="project" value="UniProtKB-UniRule"/>
</dbReference>
<evidence type="ECO:0000256" key="14">
    <source>
        <dbReference type="PIRSR" id="PIRSR004930-1"/>
    </source>
</evidence>
<keyword evidence="6 13" id="KW-0808">Transferase</keyword>
<dbReference type="NCBIfam" id="TIGR00057">
    <property type="entry name" value="L-threonylcarbamoyladenylate synthase"/>
    <property type="match status" value="1"/>
</dbReference>
<feature type="compositionally biased region" description="Gly residues" evidence="15">
    <location>
        <begin position="272"/>
        <end position="286"/>
    </location>
</feature>
<feature type="binding site" evidence="14">
    <location>
        <position position="122"/>
    </location>
    <ligand>
        <name>L-threonine</name>
        <dbReference type="ChEBI" id="CHEBI:57926"/>
    </ligand>
</feature>
<comment type="function">
    <text evidence="13">Required for the formation of a threonylcarbamoyl group on adenosine at position 37 (t(6)A37) in tRNAs that read codons beginning with adenine.</text>
</comment>
<dbReference type="PANTHER" id="PTHR17490:SF16">
    <property type="entry name" value="THREONYLCARBAMOYL-AMP SYNTHASE"/>
    <property type="match status" value="1"/>
</dbReference>
<keyword evidence="18" id="KW-1185">Reference proteome</keyword>
<dbReference type="SUPFAM" id="SSF55821">
    <property type="entry name" value="YrdC/RibB"/>
    <property type="match status" value="1"/>
</dbReference>
<comment type="subcellular location">
    <subcellularLocation>
        <location evidence="1 13">Cytoplasm</location>
    </subcellularLocation>
</comment>
<organism evidence="17 18">
    <name type="scientific">Alicyclobacillus mengziensis</name>
    <dbReference type="NCBI Taxonomy" id="2931921"/>
    <lineage>
        <taxon>Bacteria</taxon>
        <taxon>Bacillati</taxon>
        <taxon>Bacillota</taxon>
        <taxon>Bacilli</taxon>
        <taxon>Bacillales</taxon>
        <taxon>Alicyclobacillaceae</taxon>
        <taxon>Alicyclobacillus</taxon>
    </lineage>
</organism>
<dbReference type="EC" id="2.7.7.87" evidence="3 13"/>
<comment type="catalytic activity">
    <reaction evidence="12 13">
        <text>L-threonine + hydrogencarbonate + ATP = L-threonylcarbamoyladenylate + diphosphate + H2O</text>
        <dbReference type="Rhea" id="RHEA:36407"/>
        <dbReference type="ChEBI" id="CHEBI:15377"/>
        <dbReference type="ChEBI" id="CHEBI:17544"/>
        <dbReference type="ChEBI" id="CHEBI:30616"/>
        <dbReference type="ChEBI" id="CHEBI:33019"/>
        <dbReference type="ChEBI" id="CHEBI:57926"/>
        <dbReference type="ChEBI" id="CHEBI:73682"/>
        <dbReference type="EC" id="2.7.7.87"/>
    </reaction>
</comment>
<dbReference type="EMBL" id="CP071182">
    <property type="protein sequence ID" value="QSO47606.1"/>
    <property type="molecule type" value="Genomic_DNA"/>
</dbReference>
<feature type="binding site" evidence="14">
    <location>
        <position position="200"/>
    </location>
    <ligand>
        <name>ATP</name>
        <dbReference type="ChEBI" id="CHEBI:30616"/>
    </ligand>
</feature>
<feature type="region of interest" description="Disordered" evidence="15">
    <location>
        <begin position="267"/>
        <end position="297"/>
    </location>
</feature>
<keyword evidence="9 13" id="KW-0547">Nucleotide-binding</keyword>
<dbReference type="Gene3D" id="3.90.870.10">
    <property type="entry name" value="DHBP synthase"/>
    <property type="match status" value="1"/>
</dbReference>
<evidence type="ECO:0000256" key="4">
    <source>
        <dbReference type="ARBA" id="ARBA00015492"/>
    </source>
</evidence>
<accession>A0A9X7VYU7</accession>
<dbReference type="GO" id="GO:0006450">
    <property type="term" value="P:regulation of translational fidelity"/>
    <property type="evidence" value="ECO:0007669"/>
    <property type="project" value="TreeGrafter"/>
</dbReference>
<evidence type="ECO:0000256" key="11">
    <source>
        <dbReference type="ARBA" id="ARBA00029774"/>
    </source>
</evidence>
<feature type="binding site" evidence="14">
    <location>
        <position position="240"/>
    </location>
    <ligand>
        <name>ATP</name>
        <dbReference type="ChEBI" id="CHEBI:30616"/>
    </ligand>
</feature>
<feature type="binding site" evidence="14">
    <location>
        <position position="126"/>
    </location>
    <ligand>
        <name>L-threonine</name>
        <dbReference type="ChEBI" id="CHEBI:57926"/>
    </ligand>
</feature>
<dbReference type="InterPro" id="IPR005145">
    <property type="entry name" value="Sua5_C"/>
</dbReference>
<evidence type="ECO:0000313" key="17">
    <source>
        <dbReference type="EMBL" id="QSO47606.1"/>
    </source>
</evidence>
<dbReference type="FunFam" id="3.90.870.10:FF:000009">
    <property type="entry name" value="Threonylcarbamoyl-AMP synthase, putative"/>
    <property type="match status" value="1"/>
</dbReference>
<sequence length="379" mass="40134">MKVWHVAGVTGSELESILAEPARRLRAGEVIAFPTETVYGLGANAWDETAVRKIFAAKGRPADNPLIVHIAHESDLDGVVANPSTIPEPARRLMKAFWPGPLTLILPAHEKLATAVHPGMDTVGVRMPDDPVAHSLIAAAGCPIAAPSANSSGRPSPTTADTVAHDLADRIDGLVDGGPCIVGLESTVAAVTDNEGIVYRPGWITPEELAEVAGVPFRLDPHLEGGGETPRSPGMKYRHYAPDAKVSVWWGETEKVVEAVQEFSTATKQGDLTGGPDQGDHAGGADQGDHVTASGQGGPRLAIICPADFPVIEGVTERWSPGTDEPYETGLSRELYSRLRWADDVDADFVLIVGVPPKGHGLALMNRLQKASEGRLFHV</sequence>
<feature type="binding site" evidence="14">
    <location>
        <position position="37"/>
    </location>
    <ligand>
        <name>L-threonine</name>
        <dbReference type="ChEBI" id="CHEBI:57926"/>
    </ligand>
</feature>
<evidence type="ECO:0000256" key="7">
    <source>
        <dbReference type="ARBA" id="ARBA00022694"/>
    </source>
</evidence>
<dbReference type="Pfam" id="PF03481">
    <property type="entry name" value="Sua5_C"/>
    <property type="match status" value="1"/>
</dbReference>
<evidence type="ECO:0000256" key="13">
    <source>
        <dbReference type="PIRNR" id="PIRNR004930"/>
    </source>
</evidence>